<dbReference type="PROSITE" id="PS00409">
    <property type="entry name" value="PROKAR_NTER_METHYL"/>
    <property type="match status" value="1"/>
</dbReference>
<name>A0A846QHY9_9BACT</name>
<reference evidence="2 3" key="1">
    <citation type="submission" date="2020-03" db="EMBL/GenBank/DDBJ databases">
        <title>Genomic Encyclopedia of Type Strains, Phase IV (KMG-IV): sequencing the most valuable type-strain genomes for metagenomic binning, comparative biology and taxonomic classification.</title>
        <authorList>
            <person name="Goeker M."/>
        </authorList>
    </citation>
    <scope>NUCLEOTIDE SEQUENCE [LARGE SCALE GENOMIC DNA]</scope>
    <source>
        <strain evidence="2 3">DSM 24233</strain>
    </source>
</reference>
<dbReference type="RefSeq" id="WP_167940884.1">
    <property type="nucleotide sequence ID" value="NZ_JAATJA010000001.1"/>
</dbReference>
<dbReference type="Pfam" id="PF07963">
    <property type="entry name" value="N_methyl"/>
    <property type="match status" value="1"/>
</dbReference>
<protein>
    <submittedName>
        <fullName evidence="2">Prepilin-type N-terminal cleavage/methylation domain-containing protein</fullName>
    </submittedName>
</protein>
<dbReference type="InterPro" id="IPR012902">
    <property type="entry name" value="N_methyl_site"/>
</dbReference>
<gene>
    <name evidence="2" type="ORF">GGQ74_001508</name>
</gene>
<proteinExistence type="predicted"/>
<feature type="transmembrane region" description="Helical" evidence="1">
    <location>
        <begin position="12"/>
        <end position="34"/>
    </location>
</feature>
<evidence type="ECO:0000256" key="1">
    <source>
        <dbReference type="SAM" id="Phobius"/>
    </source>
</evidence>
<dbReference type="NCBIfam" id="TIGR02532">
    <property type="entry name" value="IV_pilin_GFxxxE"/>
    <property type="match status" value="1"/>
</dbReference>
<sequence>MRSIKEYREGKRGFTLVEMAIVLVIIGIILAGVMKGRDIVRGSQIKQFSQGFAQKWLTIASTYYDKKGQPLFDGPTNGSNATTTPPDGRMDGRMLAQPAGGEAGQFADDRDNVLTYLRLVGIEPCTMIKSDLEDASADCGAGGYNVFERMVDGEFTGKQRVGVGFYNYVISTGGPNRNVVLIQNVPVDVGIGLDTVIDGQADGQGGSCIVVNLSAANADYSTNAFTPAATGSTVTPLAWGTDSTMLAVIGLVLDY</sequence>
<keyword evidence="1" id="KW-1133">Transmembrane helix</keyword>
<dbReference type="InterPro" id="IPR045584">
    <property type="entry name" value="Pilin-like"/>
</dbReference>
<keyword evidence="1" id="KW-0812">Transmembrane</keyword>
<dbReference type="SUPFAM" id="SSF54523">
    <property type="entry name" value="Pili subunits"/>
    <property type="match status" value="1"/>
</dbReference>
<dbReference type="Proteomes" id="UP000580856">
    <property type="component" value="Unassembled WGS sequence"/>
</dbReference>
<accession>A0A846QHY9</accession>
<comment type="caution">
    <text evidence="2">The sequence shown here is derived from an EMBL/GenBank/DDBJ whole genome shotgun (WGS) entry which is preliminary data.</text>
</comment>
<evidence type="ECO:0000313" key="3">
    <source>
        <dbReference type="Proteomes" id="UP000580856"/>
    </source>
</evidence>
<dbReference type="EMBL" id="JAATJA010000001">
    <property type="protein sequence ID" value="NJB67868.1"/>
    <property type="molecule type" value="Genomic_DNA"/>
</dbReference>
<organism evidence="2 3">
    <name type="scientific">Desulfobaculum xiamenense</name>
    <dbReference type="NCBI Taxonomy" id="995050"/>
    <lineage>
        <taxon>Bacteria</taxon>
        <taxon>Pseudomonadati</taxon>
        <taxon>Thermodesulfobacteriota</taxon>
        <taxon>Desulfovibrionia</taxon>
        <taxon>Desulfovibrionales</taxon>
        <taxon>Desulfovibrionaceae</taxon>
        <taxon>Desulfobaculum</taxon>
    </lineage>
</organism>
<evidence type="ECO:0000313" key="2">
    <source>
        <dbReference type="EMBL" id="NJB67868.1"/>
    </source>
</evidence>
<keyword evidence="1" id="KW-0472">Membrane</keyword>
<dbReference type="AlphaFoldDB" id="A0A846QHY9"/>
<keyword evidence="3" id="KW-1185">Reference proteome</keyword>